<dbReference type="GO" id="GO:0045275">
    <property type="term" value="C:respiratory chain complex III"/>
    <property type="evidence" value="ECO:0007669"/>
    <property type="project" value="InterPro"/>
</dbReference>
<dbReference type="InterPro" id="IPR027387">
    <property type="entry name" value="Cytb/b6-like_sf"/>
</dbReference>
<dbReference type="GO" id="GO:0008121">
    <property type="term" value="F:quinol-cytochrome-c reductase activity"/>
    <property type="evidence" value="ECO:0007669"/>
    <property type="project" value="InterPro"/>
</dbReference>
<comment type="subcellular location">
    <subcellularLocation>
        <location evidence="2">Mitochondrion inner membrane</location>
        <topology evidence="2">Multi-pass membrane protein</topology>
    </subcellularLocation>
</comment>
<evidence type="ECO:0000256" key="16">
    <source>
        <dbReference type="PIRSR" id="PIRSR038885-1"/>
    </source>
</evidence>
<evidence type="ECO:0000256" key="6">
    <source>
        <dbReference type="ARBA" id="ARBA00022660"/>
    </source>
</evidence>
<organism evidence="21">
    <name type="scientific">Igernella notabilis</name>
    <dbReference type="NCBI Taxonomy" id="479643"/>
    <lineage>
        <taxon>Eukaryota</taxon>
        <taxon>Metazoa</taxon>
        <taxon>Porifera</taxon>
        <taxon>Demospongiae</taxon>
        <taxon>Keratosa</taxon>
        <taxon>Dendroceratida</taxon>
        <taxon>Dictyodendrillidae</taxon>
        <taxon>Igernella</taxon>
    </lineage>
</organism>
<comment type="similarity">
    <text evidence="18">Belongs to the cytochrome b family.</text>
</comment>
<dbReference type="Pfam" id="PF00032">
    <property type="entry name" value="Cytochrom_B_C"/>
    <property type="match status" value="1"/>
</dbReference>
<feature type="transmembrane region" description="Helical" evidence="18">
    <location>
        <begin position="290"/>
        <end position="310"/>
    </location>
</feature>
<dbReference type="Pfam" id="PF00033">
    <property type="entry name" value="Cytochrome_B"/>
    <property type="match status" value="1"/>
</dbReference>
<evidence type="ECO:0000259" key="19">
    <source>
        <dbReference type="PROSITE" id="PS51002"/>
    </source>
</evidence>
<comment type="cofactor">
    <cofactor evidence="18">
        <name>heme b</name>
        <dbReference type="ChEBI" id="CHEBI:60344"/>
    </cofactor>
    <text evidence="18">Binds 2 heme groups non-covalently.</text>
</comment>
<evidence type="ECO:0000256" key="13">
    <source>
        <dbReference type="ARBA" id="ARBA00023075"/>
    </source>
</evidence>
<evidence type="ECO:0000256" key="2">
    <source>
        <dbReference type="ARBA" id="ARBA00004448"/>
    </source>
</evidence>
<gene>
    <name evidence="21" type="primary">cob</name>
</gene>
<dbReference type="InterPro" id="IPR030689">
    <property type="entry name" value="Cytochrome_b"/>
</dbReference>
<name>I6LIR0_9METZ</name>
<dbReference type="InterPro" id="IPR048260">
    <property type="entry name" value="Cytochrome_b_C_euk/bac"/>
</dbReference>
<feature type="domain" description="Cytochrome b/b6 N-terminal region profile" evidence="19">
    <location>
        <begin position="2"/>
        <end position="211"/>
    </location>
</feature>
<feature type="binding site" evidence="16">
    <location>
        <position position="203"/>
    </location>
    <ligand>
        <name>a ubiquinone</name>
        <dbReference type="ChEBI" id="CHEBI:16389"/>
    </ligand>
</feature>
<dbReference type="GO" id="GO:0046872">
    <property type="term" value="F:metal ion binding"/>
    <property type="evidence" value="ECO:0007669"/>
    <property type="project" value="UniProtKB-UniRule"/>
</dbReference>
<dbReference type="InterPro" id="IPR048259">
    <property type="entry name" value="Cytochrome_b_N_euk/bac"/>
</dbReference>
<dbReference type="InterPro" id="IPR016174">
    <property type="entry name" value="Di-haem_cyt_TM"/>
</dbReference>
<evidence type="ECO:0000256" key="8">
    <source>
        <dbReference type="ARBA" id="ARBA00022723"/>
    </source>
</evidence>
<dbReference type="GO" id="GO:0006122">
    <property type="term" value="P:mitochondrial electron transport, ubiquinol to cytochrome c"/>
    <property type="evidence" value="ECO:0007669"/>
    <property type="project" value="TreeGrafter"/>
</dbReference>
<keyword evidence="9" id="KW-0999">Mitochondrion inner membrane</keyword>
<dbReference type="PANTHER" id="PTHR19271">
    <property type="entry name" value="CYTOCHROME B"/>
    <property type="match status" value="1"/>
</dbReference>
<feature type="transmembrane region" description="Helical" evidence="18">
    <location>
        <begin position="226"/>
        <end position="252"/>
    </location>
</feature>
<feature type="transmembrane region" description="Helical" evidence="18">
    <location>
        <begin position="114"/>
        <end position="135"/>
    </location>
</feature>
<evidence type="ECO:0000256" key="4">
    <source>
        <dbReference type="ARBA" id="ARBA00022448"/>
    </source>
</evidence>
<feature type="binding site" description="axial binding residue" evidence="17">
    <location>
        <position position="198"/>
    </location>
    <ligand>
        <name>heme b</name>
        <dbReference type="ChEBI" id="CHEBI:60344"/>
        <label>b566</label>
    </ligand>
    <ligandPart>
        <name>Fe</name>
        <dbReference type="ChEBI" id="CHEBI:18248"/>
    </ligandPart>
</feature>
<comment type="function">
    <text evidence="1 18">Component of the ubiquinol-cytochrome c reductase complex (complex III or cytochrome b-c1 complex) that is part of the mitochondrial respiratory chain. The b-c1 complex mediates electron transfer from ubiquinol to cytochrome c. Contributes to the generation of a proton gradient across the mitochondrial membrane that is then used for ATP synthesis.</text>
</comment>
<feature type="binding site" description="axial binding residue" evidence="17">
    <location>
        <position position="99"/>
    </location>
    <ligand>
        <name>heme b</name>
        <dbReference type="ChEBI" id="CHEBI:60344"/>
        <label>b566</label>
    </ligand>
    <ligandPart>
        <name>Fe</name>
        <dbReference type="ChEBI" id="CHEBI:18248"/>
    </ligandPart>
</feature>
<feature type="transmembrane region" description="Helical" evidence="18">
    <location>
        <begin position="39"/>
        <end position="67"/>
    </location>
</feature>
<keyword evidence="10 18" id="KW-0249">Electron transport</keyword>
<keyword evidence="7 18" id="KW-0812">Transmembrane</keyword>
<proteinExistence type="inferred from homology"/>
<dbReference type="EMBL" id="EU237485">
    <property type="protein sequence ID" value="ABW83941.1"/>
    <property type="molecule type" value="Genomic_DNA"/>
</dbReference>
<evidence type="ECO:0000259" key="20">
    <source>
        <dbReference type="PROSITE" id="PS51003"/>
    </source>
</evidence>
<keyword evidence="8 17" id="KW-0479">Metal-binding</keyword>
<keyword evidence="6 18" id="KW-0679">Respiratory chain</keyword>
<keyword evidence="5 17" id="KW-0349">Heme</keyword>
<evidence type="ECO:0000256" key="5">
    <source>
        <dbReference type="ARBA" id="ARBA00022617"/>
    </source>
</evidence>
<evidence type="ECO:0000256" key="15">
    <source>
        <dbReference type="ARBA" id="ARBA00023136"/>
    </source>
</evidence>
<evidence type="ECO:0000256" key="3">
    <source>
        <dbReference type="ARBA" id="ARBA00013531"/>
    </source>
</evidence>
<dbReference type="Gene3D" id="1.20.810.10">
    <property type="entry name" value="Cytochrome Bc1 Complex, Chain C"/>
    <property type="match status" value="1"/>
</dbReference>
<reference evidence="21" key="1">
    <citation type="journal article" date="2008" name="Gene">
        <title>The mitochondrial genome of Hydra oligactis (Cnidaria, Hydrozoa) sheds new light on animal mtDNA evolution and cnidarian phylogeny.</title>
        <authorList>
            <person name="Kayal E."/>
            <person name="Lavrov D.V."/>
        </authorList>
    </citation>
    <scope>NUCLEOTIDE SEQUENCE</scope>
</reference>
<dbReference type="SUPFAM" id="SSF81342">
    <property type="entry name" value="Transmembrane di-heme cytochromes"/>
    <property type="match status" value="1"/>
</dbReference>
<evidence type="ECO:0000256" key="17">
    <source>
        <dbReference type="PIRSR" id="PIRSR038885-2"/>
    </source>
</evidence>
<feature type="transmembrane region" description="Helical" evidence="18">
    <location>
        <begin position="185"/>
        <end position="205"/>
    </location>
</feature>
<dbReference type="GO" id="GO:0016491">
    <property type="term" value="F:oxidoreductase activity"/>
    <property type="evidence" value="ECO:0007669"/>
    <property type="project" value="UniProtKB-UniRule"/>
</dbReference>
<geneLocation type="mitochondrion" evidence="21"/>
<evidence type="ECO:0000256" key="10">
    <source>
        <dbReference type="ARBA" id="ARBA00022982"/>
    </source>
</evidence>
<evidence type="ECO:0000256" key="7">
    <source>
        <dbReference type="ARBA" id="ARBA00022692"/>
    </source>
</evidence>
<evidence type="ECO:0000256" key="9">
    <source>
        <dbReference type="ARBA" id="ARBA00022792"/>
    </source>
</evidence>
<keyword evidence="15 18" id="KW-0472">Membrane</keyword>
<sequence>MIKTPFRKHNPIIQIVNGMVIDLPVSSNISYLWNWGSLLGAFLILQIITGIFLGMFYCVAGDLAFFSVTKIIWDINNGFYLRSLHANGAAIFFLCVYIHIWRSMYYGGYIKQEVWNVGVIIFLLMMATAFLGYILPWGQMSFWAGAVITNFFSVIPYVGTHIVIWLWGGYSMSAVTLNSFYSLHYLFPFILVGLMIIHLIFLHVGGSSNPVGVRGDVDKIPFHWYFIIKDLSGGLLVLLLGISIIFLVPYLLGDAENFKTADPLITPVHIKPEWYFLFMYAILRSIPNKLGGVIALVSSLVVWFLLPYLHQSKLKTLSFRPLSKIFFWCLIFDFLLLTIIGGRPVEEPYILIGQLAAMFYFFYFLIIIPFIGYLENKLFYY</sequence>
<dbReference type="GO" id="GO:0005743">
    <property type="term" value="C:mitochondrial inner membrane"/>
    <property type="evidence" value="ECO:0007669"/>
    <property type="project" value="UniProtKB-SubCell"/>
</dbReference>
<feature type="binding site" description="axial binding residue" evidence="17">
    <location>
        <position position="184"/>
    </location>
    <ligand>
        <name>heme b</name>
        <dbReference type="ChEBI" id="CHEBI:60344"/>
        <label>b562</label>
    </ligand>
    <ligandPart>
        <name>Fe</name>
        <dbReference type="ChEBI" id="CHEBI:18248"/>
    </ligandPart>
</feature>
<feature type="binding site" description="axial binding residue" evidence="17">
    <location>
        <position position="85"/>
    </location>
    <ligand>
        <name>heme b</name>
        <dbReference type="ChEBI" id="CHEBI:60344"/>
        <label>b562</label>
    </ligand>
    <ligandPart>
        <name>Fe</name>
        <dbReference type="ChEBI" id="CHEBI:18248"/>
    </ligandPart>
</feature>
<keyword evidence="13" id="KW-0830">Ubiquinone</keyword>
<evidence type="ECO:0000313" key="21">
    <source>
        <dbReference type="EMBL" id="ABW83941.1"/>
    </source>
</evidence>
<dbReference type="PROSITE" id="PS51002">
    <property type="entry name" value="CYTB_NTER"/>
    <property type="match status" value="1"/>
</dbReference>
<keyword evidence="4 18" id="KW-0813">Transport</keyword>
<dbReference type="CDD" id="cd00290">
    <property type="entry name" value="cytochrome_b_C"/>
    <property type="match status" value="1"/>
</dbReference>
<feature type="transmembrane region" description="Helical" evidence="18">
    <location>
        <begin position="79"/>
        <end position="102"/>
    </location>
</feature>
<feature type="transmembrane region" description="Helical" evidence="18">
    <location>
        <begin position="325"/>
        <end position="342"/>
    </location>
</feature>
<evidence type="ECO:0000256" key="14">
    <source>
        <dbReference type="ARBA" id="ARBA00023128"/>
    </source>
</evidence>
<dbReference type="CDD" id="cd00284">
    <property type="entry name" value="Cytochrome_b_N"/>
    <property type="match status" value="1"/>
</dbReference>
<keyword evidence="14 18" id="KW-0496">Mitochondrion</keyword>
<keyword evidence="12 17" id="KW-0408">Iron</keyword>
<dbReference type="PROSITE" id="PS51003">
    <property type="entry name" value="CYTB_CTER"/>
    <property type="match status" value="1"/>
</dbReference>
<evidence type="ECO:0000256" key="12">
    <source>
        <dbReference type="ARBA" id="ARBA00023004"/>
    </source>
</evidence>
<feature type="transmembrane region" description="Helical" evidence="18">
    <location>
        <begin position="349"/>
        <end position="374"/>
    </location>
</feature>
<dbReference type="InterPro" id="IPR036150">
    <property type="entry name" value="Cyt_b/b6_C_sf"/>
</dbReference>
<keyword evidence="11 18" id="KW-1133">Transmembrane helix</keyword>
<feature type="transmembrane region" description="Helical" evidence="18">
    <location>
        <begin position="142"/>
        <end position="165"/>
    </location>
</feature>
<evidence type="ECO:0000256" key="11">
    <source>
        <dbReference type="ARBA" id="ARBA00022989"/>
    </source>
</evidence>
<evidence type="ECO:0000256" key="18">
    <source>
        <dbReference type="RuleBase" id="RU362117"/>
    </source>
</evidence>
<protein>
    <recommendedName>
        <fullName evidence="3 18">Cytochrome b</fullName>
    </recommendedName>
</protein>
<comment type="cofactor">
    <cofactor evidence="17">
        <name>heme</name>
        <dbReference type="ChEBI" id="CHEBI:30413"/>
    </cofactor>
    <text evidence="17">Binds 2 heme groups non-covalently.</text>
</comment>
<dbReference type="SUPFAM" id="SSF81648">
    <property type="entry name" value="a domain/subunit of cytochrome bc1 complex (Ubiquinol-cytochrome c reductase)"/>
    <property type="match status" value="1"/>
</dbReference>
<dbReference type="PIRSF" id="PIRSF038885">
    <property type="entry name" value="COB"/>
    <property type="match status" value="1"/>
</dbReference>
<dbReference type="InterPro" id="IPR005798">
    <property type="entry name" value="Cyt_b/b6_C"/>
</dbReference>
<evidence type="ECO:0000256" key="1">
    <source>
        <dbReference type="ARBA" id="ARBA00002566"/>
    </source>
</evidence>
<dbReference type="InterPro" id="IPR005797">
    <property type="entry name" value="Cyt_b/b6_N"/>
</dbReference>
<accession>I6LIR0</accession>
<dbReference type="AlphaFoldDB" id="I6LIR0"/>
<dbReference type="PANTHER" id="PTHR19271:SF16">
    <property type="entry name" value="CYTOCHROME B"/>
    <property type="match status" value="1"/>
</dbReference>
<feature type="domain" description="Cytochrome b/b6 C-terminal region profile" evidence="20">
    <location>
        <begin position="212"/>
        <end position="381"/>
    </location>
</feature>